<evidence type="ECO:0000256" key="12">
    <source>
        <dbReference type="SAM" id="MobiDB-lite"/>
    </source>
</evidence>
<evidence type="ECO:0000256" key="1">
    <source>
        <dbReference type="ARBA" id="ARBA00004429"/>
    </source>
</evidence>
<comment type="catalytic activity">
    <reaction evidence="11">
        <text>Na(+)(in) + 2 H(+)(out) = Na(+)(out) + 2 H(+)(in)</text>
        <dbReference type="Rhea" id="RHEA:29251"/>
        <dbReference type="ChEBI" id="CHEBI:15378"/>
        <dbReference type="ChEBI" id="CHEBI:29101"/>
    </reaction>
</comment>
<gene>
    <name evidence="11 13" type="primary">nhaA</name>
    <name evidence="13" type="ORF">MU0053_003029</name>
</gene>
<comment type="subcellular location">
    <subcellularLocation>
        <location evidence="1">Cell inner membrane</location>
        <topology evidence="1">Multi-pass membrane protein</topology>
    </subcellularLocation>
    <subcellularLocation>
        <location evidence="11">Cell membrane</location>
        <topology evidence="11">Multi-pass membrane protein</topology>
    </subcellularLocation>
</comment>
<keyword evidence="14" id="KW-1185">Reference proteome</keyword>
<keyword evidence="5 11" id="KW-0812">Transmembrane</keyword>
<keyword evidence="2 11" id="KW-0813">Transport</keyword>
<keyword evidence="6 11" id="KW-1133">Transmembrane helix</keyword>
<evidence type="ECO:0000256" key="9">
    <source>
        <dbReference type="ARBA" id="ARBA00023136"/>
    </source>
</evidence>
<reference evidence="13 14" key="1">
    <citation type="submission" date="2023-08" db="EMBL/GenBank/DDBJ databases">
        <authorList>
            <person name="Folkvardsen B D."/>
            <person name="Norman A."/>
        </authorList>
    </citation>
    <scope>NUCLEOTIDE SEQUENCE [LARGE SCALE GENOMIC DNA]</scope>
    <source>
        <strain evidence="13 14">Mu0053</strain>
    </source>
</reference>
<feature type="transmembrane region" description="Helical" evidence="11">
    <location>
        <begin position="227"/>
        <end position="244"/>
    </location>
</feature>
<dbReference type="InterPro" id="IPR004670">
    <property type="entry name" value="NhaA"/>
</dbReference>
<keyword evidence="8 11" id="KW-0406">Ion transport</keyword>
<evidence type="ECO:0000256" key="3">
    <source>
        <dbReference type="ARBA" id="ARBA00022449"/>
    </source>
</evidence>
<organism evidence="13 14">
    <name type="scientific">[Mycobacterium] burgundiense</name>
    <dbReference type="NCBI Taxonomy" id="3064286"/>
    <lineage>
        <taxon>Bacteria</taxon>
        <taxon>Bacillati</taxon>
        <taxon>Actinomycetota</taxon>
        <taxon>Actinomycetes</taxon>
        <taxon>Mycobacteriales</taxon>
        <taxon>Mycobacteriaceae</taxon>
        <taxon>Mycolicibacterium</taxon>
    </lineage>
</organism>
<evidence type="ECO:0000256" key="7">
    <source>
        <dbReference type="ARBA" id="ARBA00023053"/>
    </source>
</evidence>
<evidence type="ECO:0000256" key="11">
    <source>
        <dbReference type="HAMAP-Rule" id="MF_01844"/>
    </source>
</evidence>
<dbReference type="EMBL" id="OY726397">
    <property type="protein sequence ID" value="CAJ1505795.1"/>
    <property type="molecule type" value="Genomic_DNA"/>
</dbReference>
<feature type="transmembrane region" description="Helical" evidence="11">
    <location>
        <begin position="250"/>
        <end position="267"/>
    </location>
</feature>
<evidence type="ECO:0000256" key="2">
    <source>
        <dbReference type="ARBA" id="ARBA00022448"/>
    </source>
</evidence>
<dbReference type="Gene3D" id="1.20.1530.10">
    <property type="entry name" value="Na+/H+ antiporter like domain"/>
    <property type="match status" value="1"/>
</dbReference>
<dbReference type="Proteomes" id="UP001190465">
    <property type="component" value="Chromosome"/>
</dbReference>
<proteinExistence type="inferred from homology"/>
<feature type="transmembrane region" description="Helical" evidence="11">
    <location>
        <begin position="383"/>
        <end position="401"/>
    </location>
</feature>
<feature type="transmembrane region" description="Helical" evidence="11">
    <location>
        <begin position="178"/>
        <end position="197"/>
    </location>
</feature>
<comment type="similarity">
    <text evidence="11">Belongs to the NhaA Na(+)/H(+) (TC 2.A.33) antiporter family.</text>
</comment>
<protein>
    <recommendedName>
        <fullName evidence="11">Na(+)/H(+) antiporter NhaA</fullName>
    </recommendedName>
    <alternativeName>
        <fullName evidence="11">Sodium/proton antiporter NhaA</fullName>
    </alternativeName>
</protein>
<evidence type="ECO:0000256" key="8">
    <source>
        <dbReference type="ARBA" id="ARBA00023065"/>
    </source>
</evidence>
<evidence type="ECO:0000313" key="13">
    <source>
        <dbReference type="EMBL" id="CAJ1505795.1"/>
    </source>
</evidence>
<feature type="transmembrane region" description="Helical" evidence="11">
    <location>
        <begin position="35"/>
        <end position="53"/>
    </location>
</feature>
<feature type="region of interest" description="Disordered" evidence="12">
    <location>
        <begin position="420"/>
        <end position="440"/>
    </location>
</feature>
<sequence>MSSEQSNHPTSGTRLFARGSWPEASRIADVLRRETVGGIILFVAAAAALIWANSPWSAAYDRLSNVTIGPESLHLNLTLATWAADGLLAVFFFVVGLELKREFVAGDLRNPAKAALPVVAAVGGMVVPALIFVGVQVAAGSADTVRGWAVPTATDIAFAVAVLAVLGSHLPLALRTFLLTLAVVDDLLAITVIAVFYTETLNLGPLLLALIPGGLYALAVRRGVGQLWILLPLGAVTWAFVHASGVHATIAGVVLGFTVPVIGKHAATERLEHLARPVSAGLAIPVFAFFAAGVTISDIGFTEALREPVTLGVLAGLVLGKPIGVLGTTYLLARFTRARLDDDLAWRDVLGVSMLAGIGFTVSLLIGELAFGAGTTYGTEVKIGVLCGSLASALLAATVLLSRNATYRRIAELEARDDDRDGVPDVYQRRDPDRGPTETG</sequence>
<keyword evidence="4 11" id="KW-1003">Cell membrane</keyword>
<keyword evidence="7 11" id="KW-0915">Sodium</keyword>
<comment type="function">
    <text evidence="11">Na(+)/H(+) antiporter that extrudes sodium in exchange for external protons.</text>
</comment>
<dbReference type="PANTHER" id="PTHR30341">
    <property type="entry name" value="SODIUM ION/PROTON ANTIPORTER NHAA-RELATED"/>
    <property type="match status" value="1"/>
</dbReference>
<dbReference type="PANTHER" id="PTHR30341:SF0">
    <property type="entry name" value="NA(+)_H(+) ANTIPORTER NHAA"/>
    <property type="match status" value="1"/>
</dbReference>
<dbReference type="NCBIfam" id="TIGR00773">
    <property type="entry name" value="NhaA"/>
    <property type="match status" value="1"/>
</dbReference>
<dbReference type="RefSeq" id="WP_308478453.1">
    <property type="nucleotide sequence ID" value="NZ_OY726397.1"/>
</dbReference>
<evidence type="ECO:0000256" key="5">
    <source>
        <dbReference type="ARBA" id="ARBA00022692"/>
    </source>
</evidence>
<evidence type="ECO:0000256" key="4">
    <source>
        <dbReference type="ARBA" id="ARBA00022475"/>
    </source>
</evidence>
<evidence type="ECO:0000313" key="14">
    <source>
        <dbReference type="Proteomes" id="UP001190465"/>
    </source>
</evidence>
<accession>A0ABM9LW92</accession>
<name>A0ABM9LW92_9MYCO</name>
<dbReference type="InterPro" id="IPR023171">
    <property type="entry name" value="Na/H_antiporter_dom_sf"/>
</dbReference>
<keyword evidence="3 11" id="KW-0050">Antiport</keyword>
<keyword evidence="10 11" id="KW-0739">Sodium transport</keyword>
<feature type="transmembrane region" description="Helical" evidence="11">
    <location>
        <begin position="279"/>
        <end position="297"/>
    </location>
</feature>
<feature type="transmembrane region" description="Helical" evidence="11">
    <location>
        <begin position="345"/>
        <end position="371"/>
    </location>
</feature>
<evidence type="ECO:0000256" key="10">
    <source>
        <dbReference type="ARBA" id="ARBA00023201"/>
    </source>
</evidence>
<feature type="transmembrane region" description="Helical" evidence="11">
    <location>
        <begin position="118"/>
        <end position="139"/>
    </location>
</feature>
<evidence type="ECO:0000256" key="6">
    <source>
        <dbReference type="ARBA" id="ARBA00022989"/>
    </source>
</evidence>
<feature type="transmembrane region" description="Helical" evidence="11">
    <location>
        <begin position="203"/>
        <end position="220"/>
    </location>
</feature>
<feature type="transmembrane region" description="Helical" evidence="11">
    <location>
        <begin position="309"/>
        <end position="333"/>
    </location>
</feature>
<feature type="transmembrane region" description="Helical" evidence="11">
    <location>
        <begin position="73"/>
        <end position="97"/>
    </location>
</feature>
<dbReference type="HAMAP" id="MF_01844">
    <property type="entry name" value="NhaA"/>
    <property type="match status" value="1"/>
</dbReference>
<keyword evidence="9 11" id="KW-0472">Membrane</keyword>
<dbReference type="Pfam" id="PF06965">
    <property type="entry name" value="Na_H_antiport_1"/>
    <property type="match status" value="1"/>
</dbReference>
<feature type="transmembrane region" description="Helical" evidence="11">
    <location>
        <begin position="145"/>
        <end position="166"/>
    </location>
</feature>